<evidence type="ECO:0000313" key="1">
    <source>
        <dbReference type="EMBL" id="KAJ8378925.1"/>
    </source>
</evidence>
<dbReference type="AlphaFoldDB" id="A0AAD7RF28"/>
<accession>A0AAD7RF28</accession>
<protein>
    <submittedName>
        <fullName evidence="1">Uncharacterized protein</fullName>
    </submittedName>
</protein>
<sequence>MDGVSTSRQIRKGQLPGDVCGRRGPGYVAALEPIVPKVPEAAGAIAPTRAGGGPVFDSIFLPAFPPLRFSSARALGSHRLAADRPAPRYFLRTGDFLWRIRSLIRRE</sequence>
<name>A0AAD7RF28_9TELE</name>
<reference evidence="1" key="1">
    <citation type="journal article" date="2023" name="Science">
        <title>Genome structures resolve the early diversification of teleost fishes.</title>
        <authorList>
            <person name="Parey E."/>
            <person name="Louis A."/>
            <person name="Montfort J."/>
            <person name="Bouchez O."/>
            <person name="Roques C."/>
            <person name="Iampietro C."/>
            <person name="Lluch J."/>
            <person name="Castinel A."/>
            <person name="Donnadieu C."/>
            <person name="Desvignes T."/>
            <person name="Floi Bucao C."/>
            <person name="Jouanno E."/>
            <person name="Wen M."/>
            <person name="Mejri S."/>
            <person name="Dirks R."/>
            <person name="Jansen H."/>
            <person name="Henkel C."/>
            <person name="Chen W.J."/>
            <person name="Zahm M."/>
            <person name="Cabau C."/>
            <person name="Klopp C."/>
            <person name="Thompson A.W."/>
            <person name="Robinson-Rechavi M."/>
            <person name="Braasch I."/>
            <person name="Lecointre G."/>
            <person name="Bobe J."/>
            <person name="Postlethwait J.H."/>
            <person name="Berthelot C."/>
            <person name="Roest Crollius H."/>
            <person name="Guiguen Y."/>
        </authorList>
    </citation>
    <scope>NUCLEOTIDE SEQUENCE</scope>
    <source>
        <strain evidence="1">NC1722</strain>
    </source>
</reference>
<dbReference type="Proteomes" id="UP001221898">
    <property type="component" value="Unassembled WGS sequence"/>
</dbReference>
<dbReference type="EMBL" id="JAINUG010000306">
    <property type="protein sequence ID" value="KAJ8378925.1"/>
    <property type="molecule type" value="Genomic_DNA"/>
</dbReference>
<proteinExistence type="predicted"/>
<keyword evidence="2" id="KW-1185">Reference proteome</keyword>
<comment type="caution">
    <text evidence="1">The sequence shown here is derived from an EMBL/GenBank/DDBJ whole genome shotgun (WGS) entry which is preliminary data.</text>
</comment>
<gene>
    <name evidence="1" type="ORF">AAFF_G00232900</name>
</gene>
<organism evidence="1 2">
    <name type="scientific">Aldrovandia affinis</name>
    <dbReference type="NCBI Taxonomy" id="143900"/>
    <lineage>
        <taxon>Eukaryota</taxon>
        <taxon>Metazoa</taxon>
        <taxon>Chordata</taxon>
        <taxon>Craniata</taxon>
        <taxon>Vertebrata</taxon>
        <taxon>Euteleostomi</taxon>
        <taxon>Actinopterygii</taxon>
        <taxon>Neopterygii</taxon>
        <taxon>Teleostei</taxon>
        <taxon>Notacanthiformes</taxon>
        <taxon>Halosauridae</taxon>
        <taxon>Aldrovandia</taxon>
    </lineage>
</organism>
<evidence type="ECO:0000313" key="2">
    <source>
        <dbReference type="Proteomes" id="UP001221898"/>
    </source>
</evidence>